<comment type="caution">
    <text evidence="1">The sequence shown here is derived from an EMBL/GenBank/DDBJ whole genome shotgun (WGS) entry which is preliminary data.</text>
</comment>
<evidence type="ECO:0000313" key="2">
    <source>
        <dbReference type="Proteomes" id="UP001254832"/>
    </source>
</evidence>
<organism evidence="1 2">
    <name type="scientific">Paenibacillus amylolyticus</name>
    <dbReference type="NCBI Taxonomy" id="1451"/>
    <lineage>
        <taxon>Bacteria</taxon>
        <taxon>Bacillati</taxon>
        <taxon>Bacillota</taxon>
        <taxon>Bacilli</taxon>
        <taxon>Bacillales</taxon>
        <taxon>Paenibacillaceae</taxon>
        <taxon>Paenibacillus</taxon>
    </lineage>
</organism>
<protein>
    <submittedName>
        <fullName evidence="1">Uncharacterized protein</fullName>
    </submittedName>
</protein>
<proteinExistence type="predicted"/>
<name>A0AAP5H280_PAEAM</name>
<dbReference type="AlphaFoldDB" id="A0AAP5H280"/>
<evidence type="ECO:0000313" key="1">
    <source>
        <dbReference type="EMBL" id="MDR6724935.1"/>
    </source>
</evidence>
<accession>A0AAP5H280</accession>
<gene>
    <name evidence="1" type="ORF">J2W91_003421</name>
</gene>
<dbReference type="EMBL" id="JAVDTR010000009">
    <property type="protein sequence ID" value="MDR6724935.1"/>
    <property type="molecule type" value="Genomic_DNA"/>
</dbReference>
<dbReference type="Proteomes" id="UP001254832">
    <property type="component" value="Unassembled WGS sequence"/>
</dbReference>
<reference evidence="1" key="1">
    <citation type="submission" date="2023-07" db="EMBL/GenBank/DDBJ databases">
        <title>Sorghum-associated microbial communities from plants grown in Nebraska, USA.</title>
        <authorList>
            <person name="Schachtman D."/>
        </authorList>
    </citation>
    <scope>NUCLEOTIDE SEQUENCE</scope>
    <source>
        <strain evidence="1">BE80</strain>
    </source>
</reference>
<sequence>MSDNTSVGGYPFVGSRPLTPQFMYDQYATLSMLIGNFSCPHCVGMSEPPTFTGFFFVTVLDIHPFKTSRYSKNKIGIHDRYRKHAKKPLTATTARGLL</sequence>